<sequence length="442" mass="46967">MANDSSALIAGQARATSQNEQGDRTARSVIVVLAGLYVAQAIPIYLVAAAMPAIFRAQGISLVSIGSMALLMLPWVIKFLWAPIVDRYSIPALGRRRSWIIPMQLISVGIITYLSTLNVAEQLHILFPLLMVLALSSSTQDIATDGFAVEHLAPKDQPLGNAVQGGSVAAGVLIGGSLSLFLHDLWGWSFAVKTAAGLSFLTLLPLLFFKENPRKDKGANDESKPRPSIVGFVKRHNALMLLFFALLFRLPEGLVKGVEQAFLVDFGFSLSQIGMVSGGAAACVGLGGSAIAVVLIKRAGLMQFLWLIGTLRTLCFLGYASVALLDYRGVAVLVGLSAANTFIRYMEIVGLYSAFMRVSSLKQAGTDFTILSCANLFVYMLGSVAAGVIAQYSGYGILFSLATICSVAGILASMHFFKKASIGKGQQTAVDADLSTTSPIKT</sequence>
<name>A0A1I4CMP2_9HYPH</name>
<comment type="caution">
    <text evidence="8">The sequence shown here is derived from an EMBL/GenBank/DDBJ whole genome shotgun (WGS) entry which is preliminary data.</text>
</comment>
<dbReference type="Gene3D" id="1.20.1250.20">
    <property type="entry name" value="MFS general substrate transporter like domains"/>
    <property type="match status" value="1"/>
</dbReference>
<accession>A0A1I4CMP2</accession>
<organism evidence="8 9">
    <name type="scientific">Pseudovibrio ascidiaceicola</name>
    <dbReference type="NCBI Taxonomy" id="285279"/>
    <lineage>
        <taxon>Bacteria</taxon>
        <taxon>Pseudomonadati</taxon>
        <taxon>Pseudomonadota</taxon>
        <taxon>Alphaproteobacteria</taxon>
        <taxon>Hyphomicrobiales</taxon>
        <taxon>Stappiaceae</taxon>
        <taxon>Pseudovibrio</taxon>
    </lineage>
</organism>
<feature type="transmembrane region" description="Helical" evidence="7">
    <location>
        <begin position="29"/>
        <end position="51"/>
    </location>
</feature>
<keyword evidence="9" id="KW-1185">Reference proteome</keyword>
<feature type="transmembrane region" description="Helical" evidence="7">
    <location>
        <begin position="57"/>
        <end position="77"/>
    </location>
</feature>
<evidence type="ECO:0000313" key="9">
    <source>
        <dbReference type="Proteomes" id="UP000199598"/>
    </source>
</evidence>
<comment type="similarity">
    <text evidence="2">Belongs to the major facilitator superfamily.</text>
</comment>
<proteinExistence type="inferred from homology"/>
<evidence type="ECO:0000256" key="7">
    <source>
        <dbReference type="SAM" id="Phobius"/>
    </source>
</evidence>
<dbReference type="Proteomes" id="UP000199598">
    <property type="component" value="Unassembled WGS sequence"/>
</dbReference>
<feature type="transmembrane region" description="Helical" evidence="7">
    <location>
        <begin position="368"/>
        <end position="389"/>
    </location>
</feature>
<dbReference type="InterPro" id="IPR011701">
    <property type="entry name" value="MFS"/>
</dbReference>
<dbReference type="InterPro" id="IPR004752">
    <property type="entry name" value="AmpG_permease/AT-1"/>
</dbReference>
<feature type="transmembrane region" description="Helical" evidence="7">
    <location>
        <begin position="98"/>
        <end position="116"/>
    </location>
</feature>
<feature type="transmembrane region" description="Helical" evidence="7">
    <location>
        <begin position="270"/>
        <end position="296"/>
    </location>
</feature>
<dbReference type="Pfam" id="PF07690">
    <property type="entry name" value="MFS_1"/>
    <property type="match status" value="1"/>
</dbReference>
<evidence type="ECO:0000256" key="1">
    <source>
        <dbReference type="ARBA" id="ARBA00004141"/>
    </source>
</evidence>
<evidence type="ECO:0000256" key="3">
    <source>
        <dbReference type="ARBA" id="ARBA00022448"/>
    </source>
</evidence>
<feature type="transmembrane region" description="Helical" evidence="7">
    <location>
        <begin position="303"/>
        <end position="324"/>
    </location>
</feature>
<evidence type="ECO:0000256" key="6">
    <source>
        <dbReference type="ARBA" id="ARBA00023136"/>
    </source>
</evidence>
<dbReference type="PANTHER" id="PTHR12778:SF10">
    <property type="entry name" value="MAJOR FACILITATOR SUPERFAMILY DOMAIN-CONTAINING PROTEIN 3"/>
    <property type="match status" value="1"/>
</dbReference>
<keyword evidence="3" id="KW-0813">Transport</keyword>
<dbReference type="SUPFAM" id="SSF103473">
    <property type="entry name" value="MFS general substrate transporter"/>
    <property type="match status" value="1"/>
</dbReference>
<dbReference type="InterPro" id="IPR036259">
    <property type="entry name" value="MFS_trans_sf"/>
</dbReference>
<dbReference type="RefSeq" id="WP_093521505.1">
    <property type="nucleotide sequence ID" value="NZ_FOSK01000009.1"/>
</dbReference>
<evidence type="ECO:0000256" key="4">
    <source>
        <dbReference type="ARBA" id="ARBA00022692"/>
    </source>
</evidence>
<feature type="transmembrane region" description="Helical" evidence="7">
    <location>
        <begin position="330"/>
        <end position="356"/>
    </location>
</feature>
<evidence type="ECO:0000256" key="2">
    <source>
        <dbReference type="ARBA" id="ARBA00008335"/>
    </source>
</evidence>
<dbReference type="EMBL" id="FOSK01000009">
    <property type="protein sequence ID" value="SFK81920.1"/>
    <property type="molecule type" value="Genomic_DNA"/>
</dbReference>
<keyword evidence="6 7" id="KW-0472">Membrane</keyword>
<gene>
    <name evidence="8" type="ORF">SAMN04488518_109232</name>
</gene>
<feature type="transmembrane region" description="Helical" evidence="7">
    <location>
        <begin position="188"/>
        <end position="209"/>
    </location>
</feature>
<dbReference type="CDD" id="cd17485">
    <property type="entry name" value="MFS_MFSD3"/>
    <property type="match status" value="1"/>
</dbReference>
<reference evidence="8 9" key="1">
    <citation type="submission" date="2016-10" db="EMBL/GenBank/DDBJ databases">
        <authorList>
            <person name="Varghese N."/>
            <person name="Submissions S."/>
        </authorList>
    </citation>
    <scope>NUCLEOTIDE SEQUENCE [LARGE SCALE GENOMIC DNA]</scope>
    <source>
        <strain evidence="8 9">DSM 16392</strain>
    </source>
</reference>
<comment type="subcellular location">
    <subcellularLocation>
        <location evidence="1">Membrane</location>
        <topology evidence="1">Multi-pass membrane protein</topology>
    </subcellularLocation>
</comment>
<dbReference type="PANTHER" id="PTHR12778">
    <property type="entry name" value="SOLUTE CARRIER FAMILY 33 ACETYL-COA TRANSPORTER -RELATED"/>
    <property type="match status" value="1"/>
</dbReference>
<evidence type="ECO:0000313" key="8">
    <source>
        <dbReference type="EMBL" id="SFK81920.1"/>
    </source>
</evidence>
<protein>
    <submittedName>
        <fullName evidence="8">MFS transporter, PAT family, beta-lactamase induction signal transducer AmpG</fullName>
    </submittedName>
</protein>
<keyword evidence="5 7" id="KW-1133">Transmembrane helix</keyword>
<keyword evidence="4 7" id="KW-0812">Transmembrane</keyword>
<evidence type="ECO:0000256" key="5">
    <source>
        <dbReference type="ARBA" id="ARBA00022989"/>
    </source>
</evidence>
<feature type="transmembrane region" description="Helical" evidence="7">
    <location>
        <begin position="395"/>
        <end position="417"/>
    </location>
</feature>